<dbReference type="CDD" id="cd00118">
    <property type="entry name" value="LysM"/>
    <property type="match status" value="1"/>
</dbReference>
<dbReference type="EMBL" id="JRLX01000003">
    <property type="protein sequence ID" value="KGO87838.1"/>
    <property type="molecule type" value="Genomic_DNA"/>
</dbReference>
<keyword evidence="2" id="KW-0732">Signal</keyword>
<evidence type="ECO:0000256" key="2">
    <source>
        <dbReference type="SAM" id="SignalP"/>
    </source>
</evidence>
<evidence type="ECO:0000256" key="1">
    <source>
        <dbReference type="SAM" id="MobiDB-lite"/>
    </source>
</evidence>
<evidence type="ECO:0000259" key="3">
    <source>
        <dbReference type="Pfam" id="PF01476"/>
    </source>
</evidence>
<dbReference type="SUPFAM" id="SSF54106">
    <property type="entry name" value="LysM domain"/>
    <property type="match status" value="1"/>
</dbReference>
<dbReference type="Proteomes" id="UP000030152">
    <property type="component" value="Unassembled WGS sequence"/>
</dbReference>
<dbReference type="InterPro" id="IPR018392">
    <property type="entry name" value="LysM"/>
</dbReference>
<dbReference type="STRING" id="1121895.GCA_000378485_01537"/>
<dbReference type="RefSeq" id="WP_020212683.1">
    <property type="nucleotide sequence ID" value="NZ_JRLX01000003.1"/>
</dbReference>
<dbReference type="eggNOG" id="ENOG5030RBN">
    <property type="taxonomic scope" value="Bacteria"/>
</dbReference>
<keyword evidence="5" id="KW-1185">Reference proteome</keyword>
<accession>A0A0A2M8R0</accession>
<evidence type="ECO:0000313" key="4">
    <source>
        <dbReference type="EMBL" id="KGO87838.1"/>
    </source>
</evidence>
<protein>
    <recommendedName>
        <fullName evidence="3">LysM domain-containing protein</fullName>
    </recommendedName>
</protein>
<gene>
    <name evidence="4" type="ORF">Q765_04960</name>
</gene>
<sequence>MRKKLLVLGVAIFCSYFSAVAQTEKEDDVKQENVVSHKVEMGETVMLIAKKYRTTPENIYDLNPEAVHGISYNTVLQIPADKRYVAKDKAKKTNRINNDAVYNNGHQTASVPKG</sequence>
<dbReference type="AlphaFoldDB" id="A0A0A2M8R0"/>
<dbReference type="Pfam" id="PF01476">
    <property type="entry name" value="LysM"/>
    <property type="match status" value="1"/>
</dbReference>
<dbReference type="Gene3D" id="3.10.350.10">
    <property type="entry name" value="LysM domain"/>
    <property type="match status" value="1"/>
</dbReference>
<organism evidence="4 5">
    <name type="scientific">Flavobacterium rivuli WB 3.3-2 = DSM 21788</name>
    <dbReference type="NCBI Taxonomy" id="1121895"/>
    <lineage>
        <taxon>Bacteria</taxon>
        <taxon>Pseudomonadati</taxon>
        <taxon>Bacteroidota</taxon>
        <taxon>Flavobacteriia</taxon>
        <taxon>Flavobacteriales</taxon>
        <taxon>Flavobacteriaceae</taxon>
        <taxon>Flavobacterium</taxon>
    </lineage>
</organism>
<evidence type="ECO:0000313" key="5">
    <source>
        <dbReference type="Proteomes" id="UP000030152"/>
    </source>
</evidence>
<feature type="region of interest" description="Disordered" evidence="1">
    <location>
        <begin position="95"/>
        <end position="114"/>
    </location>
</feature>
<reference evidence="4 5" key="1">
    <citation type="submission" date="2013-09" db="EMBL/GenBank/DDBJ databases">
        <authorList>
            <person name="Zeng Z."/>
            <person name="Chen C."/>
        </authorList>
    </citation>
    <scope>NUCLEOTIDE SEQUENCE [LARGE SCALE GENOMIC DNA]</scope>
    <source>
        <strain evidence="4 5">WB 3.3-2</strain>
    </source>
</reference>
<comment type="caution">
    <text evidence="4">The sequence shown here is derived from an EMBL/GenBank/DDBJ whole genome shotgun (WGS) entry which is preliminary data.</text>
</comment>
<name>A0A0A2M8R0_9FLAO</name>
<proteinExistence type="predicted"/>
<feature type="chain" id="PRO_5001991998" description="LysM domain-containing protein" evidence="2">
    <location>
        <begin position="22"/>
        <end position="114"/>
    </location>
</feature>
<feature type="domain" description="LysM" evidence="3">
    <location>
        <begin position="37"/>
        <end position="65"/>
    </location>
</feature>
<dbReference type="InterPro" id="IPR036779">
    <property type="entry name" value="LysM_dom_sf"/>
</dbReference>
<dbReference type="OrthoDB" id="1377277at2"/>
<feature type="signal peptide" evidence="2">
    <location>
        <begin position="1"/>
        <end position="21"/>
    </location>
</feature>